<keyword evidence="6" id="KW-0175">Coiled coil</keyword>
<evidence type="ECO:0000259" key="8">
    <source>
        <dbReference type="Pfam" id="PF04085"/>
    </source>
</evidence>
<dbReference type="RefSeq" id="WP_227709529.1">
    <property type="nucleotide sequence ID" value="NZ_JAJEQW010000001.1"/>
</dbReference>
<evidence type="ECO:0000313" key="9">
    <source>
        <dbReference type="EMBL" id="MCC2241084.1"/>
    </source>
</evidence>
<accession>A0AAW4WCN4</accession>
<gene>
    <name evidence="9" type="primary">mreC</name>
    <name evidence="9" type="ORF">LKD47_02040</name>
</gene>
<evidence type="ECO:0000256" key="4">
    <source>
        <dbReference type="ARBA" id="ARBA00032089"/>
    </source>
</evidence>
<sequence length="285" mass="31454">MRRRPKHQIPTKYILLSMTALCILAMYVSFSLNLGGGPLNSIAGAIFEPMQKGINYAGTWLSDKADNLKNLNDVMEENEQLKEQVEELTNELNTIKLEQYELDNLRELLALDQQYSDYKKTGANVIGKDPGNWFSVFTIDKGSKDGIEVDMNVIAGNGLVGIVIDVGPHYAKVRSVIDDSAKVYGMILNTSDNCIINGNLQSMNEDQVIEFSGLNDSENKVQIGDQIVTSNVSDKYLQGILVGYVSSISEDSNHLTKSGTITPAVDFEHLQQVLVILDKKETGSD</sequence>
<dbReference type="NCBIfam" id="TIGR00219">
    <property type="entry name" value="mreC"/>
    <property type="match status" value="1"/>
</dbReference>
<name>A0AAW4WCN4_9FIRM</name>
<evidence type="ECO:0000256" key="3">
    <source>
        <dbReference type="ARBA" id="ARBA00022960"/>
    </source>
</evidence>
<comment type="function">
    <text evidence="5">Involved in formation and maintenance of cell shape.</text>
</comment>
<dbReference type="InterPro" id="IPR042175">
    <property type="entry name" value="Cell/Rod_MreC_2"/>
</dbReference>
<dbReference type="PANTHER" id="PTHR34138">
    <property type="entry name" value="CELL SHAPE-DETERMINING PROTEIN MREC"/>
    <property type="match status" value="1"/>
</dbReference>
<keyword evidence="3 5" id="KW-0133">Cell shape</keyword>
<proteinExistence type="inferred from homology"/>
<feature type="domain" description="Rod shape-determining protein MreC beta-barrel core" evidence="8">
    <location>
        <begin position="125"/>
        <end position="276"/>
    </location>
</feature>
<dbReference type="InterPro" id="IPR042177">
    <property type="entry name" value="Cell/Rod_1"/>
</dbReference>
<dbReference type="InterPro" id="IPR007221">
    <property type="entry name" value="MreC"/>
</dbReference>
<protein>
    <recommendedName>
        <fullName evidence="2 5">Cell shape-determining protein MreC</fullName>
    </recommendedName>
    <alternativeName>
        <fullName evidence="4 5">Cell shape protein MreC</fullName>
    </alternativeName>
</protein>
<evidence type="ECO:0000256" key="7">
    <source>
        <dbReference type="SAM" id="Phobius"/>
    </source>
</evidence>
<evidence type="ECO:0000313" key="10">
    <source>
        <dbReference type="Proteomes" id="UP001198893"/>
    </source>
</evidence>
<dbReference type="GO" id="GO:0008360">
    <property type="term" value="P:regulation of cell shape"/>
    <property type="evidence" value="ECO:0007669"/>
    <property type="project" value="UniProtKB-KW"/>
</dbReference>
<keyword evidence="7" id="KW-0812">Transmembrane</keyword>
<comment type="similarity">
    <text evidence="1 5">Belongs to the MreC family.</text>
</comment>
<evidence type="ECO:0000256" key="5">
    <source>
        <dbReference type="PIRNR" id="PIRNR038471"/>
    </source>
</evidence>
<keyword evidence="7" id="KW-0472">Membrane</keyword>
<evidence type="ECO:0000256" key="2">
    <source>
        <dbReference type="ARBA" id="ARBA00013855"/>
    </source>
</evidence>
<evidence type="ECO:0000256" key="1">
    <source>
        <dbReference type="ARBA" id="ARBA00009369"/>
    </source>
</evidence>
<dbReference type="Gene3D" id="2.40.10.340">
    <property type="entry name" value="Rod shape-determining protein MreC, domain 1"/>
    <property type="match status" value="1"/>
</dbReference>
<dbReference type="Gene3D" id="2.40.10.350">
    <property type="entry name" value="Rod shape-determining protein MreC, domain 2"/>
    <property type="match status" value="1"/>
</dbReference>
<dbReference type="PIRSF" id="PIRSF038471">
    <property type="entry name" value="MreC"/>
    <property type="match status" value="1"/>
</dbReference>
<feature type="coiled-coil region" evidence="6">
    <location>
        <begin position="61"/>
        <end position="98"/>
    </location>
</feature>
<dbReference type="AlphaFoldDB" id="A0AAW4WCN4"/>
<reference evidence="9" key="1">
    <citation type="submission" date="2021-10" db="EMBL/GenBank/DDBJ databases">
        <title>Anaerobic single-cell dispensing facilitates the cultivation of human gut bacteria.</title>
        <authorList>
            <person name="Afrizal A."/>
        </authorList>
    </citation>
    <scope>NUCLEOTIDE SEQUENCE</scope>
    <source>
        <strain evidence="9">CLA-AA-H204</strain>
    </source>
</reference>
<dbReference type="Proteomes" id="UP001198893">
    <property type="component" value="Unassembled WGS sequence"/>
</dbReference>
<dbReference type="Pfam" id="PF04085">
    <property type="entry name" value="MreC"/>
    <property type="match status" value="1"/>
</dbReference>
<evidence type="ECO:0000256" key="6">
    <source>
        <dbReference type="SAM" id="Coils"/>
    </source>
</evidence>
<dbReference type="EMBL" id="JAJEQW010000001">
    <property type="protein sequence ID" value="MCC2241084.1"/>
    <property type="molecule type" value="Genomic_DNA"/>
</dbReference>
<dbReference type="PANTHER" id="PTHR34138:SF1">
    <property type="entry name" value="CELL SHAPE-DETERMINING PROTEIN MREC"/>
    <property type="match status" value="1"/>
</dbReference>
<keyword evidence="7" id="KW-1133">Transmembrane helix</keyword>
<dbReference type="GO" id="GO:0005886">
    <property type="term" value="C:plasma membrane"/>
    <property type="evidence" value="ECO:0007669"/>
    <property type="project" value="TreeGrafter"/>
</dbReference>
<organism evidence="9 10">
    <name type="scientific">Roseburia amylophila</name>
    <dbReference type="NCBI Taxonomy" id="2981794"/>
    <lineage>
        <taxon>Bacteria</taxon>
        <taxon>Bacillati</taxon>
        <taxon>Bacillota</taxon>
        <taxon>Clostridia</taxon>
        <taxon>Lachnospirales</taxon>
        <taxon>Lachnospiraceae</taxon>
        <taxon>Roseburia</taxon>
    </lineage>
</organism>
<feature type="transmembrane region" description="Helical" evidence="7">
    <location>
        <begin position="12"/>
        <end position="30"/>
    </location>
</feature>
<comment type="caution">
    <text evidence="9">The sequence shown here is derived from an EMBL/GenBank/DDBJ whole genome shotgun (WGS) entry which is preliminary data.</text>
</comment>
<dbReference type="InterPro" id="IPR055342">
    <property type="entry name" value="MreC_beta-barrel_core"/>
</dbReference>